<evidence type="ECO:0008006" key="3">
    <source>
        <dbReference type="Google" id="ProtNLM"/>
    </source>
</evidence>
<dbReference type="Proteomes" id="UP000050863">
    <property type="component" value="Unassembled WGS sequence"/>
</dbReference>
<accession>A0A0R3LSY4</accession>
<dbReference type="Pfam" id="PF09965">
    <property type="entry name" value="DUF2199"/>
    <property type="match status" value="1"/>
</dbReference>
<gene>
    <name evidence="1" type="ORF">CQ12_37310</name>
</gene>
<organism evidence="1 2">
    <name type="scientific">Bradyrhizobium jicamae</name>
    <dbReference type="NCBI Taxonomy" id="280332"/>
    <lineage>
        <taxon>Bacteria</taxon>
        <taxon>Pseudomonadati</taxon>
        <taxon>Pseudomonadota</taxon>
        <taxon>Alphaproteobacteria</taxon>
        <taxon>Hyphomicrobiales</taxon>
        <taxon>Nitrobacteraceae</taxon>
        <taxon>Bradyrhizobium</taxon>
    </lineage>
</organism>
<evidence type="ECO:0000313" key="1">
    <source>
        <dbReference type="EMBL" id="KRR08275.1"/>
    </source>
</evidence>
<proteinExistence type="predicted"/>
<reference evidence="1 2" key="1">
    <citation type="submission" date="2014-03" db="EMBL/GenBank/DDBJ databases">
        <title>Bradyrhizobium valentinum sp. nov., isolated from effective nodules of Lupinus mariae-josephae, a lupine endemic of basic-lime soils in Eastern Spain.</title>
        <authorList>
            <person name="Duran D."/>
            <person name="Rey L."/>
            <person name="Navarro A."/>
            <person name="Busquets A."/>
            <person name="Imperial J."/>
            <person name="Ruiz-Argueso T."/>
        </authorList>
    </citation>
    <scope>NUCLEOTIDE SEQUENCE [LARGE SCALE GENOMIC DNA]</scope>
    <source>
        <strain evidence="1 2">PAC68</strain>
    </source>
</reference>
<keyword evidence="2" id="KW-1185">Reference proteome</keyword>
<comment type="caution">
    <text evidence="1">The sequence shown here is derived from an EMBL/GenBank/DDBJ whole genome shotgun (WGS) entry which is preliminary data.</text>
</comment>
<dbReference type="RefSeq" id="WP_057835944.1">
    <property type="nucleotide sequence ID" value="NZ_LLXZ01000092.1"/>
</dbReference>
<sequence length="166" mass="18951">MRFKCTRCDEWHEGMPSFGADAPLFYYSIPVEARHDRCVLDSDTCVIDGQHFFVLGCLEIPVRGEAEPFSWGVWVSLSKNSFDQFVACFDASKRSHVGPFFGWLSAELPLYPSTESLKTRAHLRDNGIRPYIELEPTDHPLAVEQRTGISVDRVAEIFAHYEHGQR</sequence>
<dbReference type="STRING" id="280332.CQ12_37310"/>
<dbReference type="InterPro" id="IPR018697">
    <property type="entry name" value="DUF2199"/>
</dbReference>
<dbReference type="OrthoDB" id="4404538at2"/>
<evidence type="ECO:0000313" key="2">
    <source>
        <dbReference type="Proteomes" id="UP000050863"/>
    </source>
</evidence>
<name>A0A0R3LSY4_9BRAD</name>
<protein>
    <recommendedName>
        <fullName evidence="3">DUF2199 domain-containing protein</fullName>
    </recommendedName>
</protein>
<dbReference type="AlphaFoldDB" id="A0A0R3LSY4"/>
<dbReference type="EMBL" id="LLXZ01000092">
    <property type="protein sequence ID" value="KRR08275.1"/>
    <property type="molecule type" value="Genomic_DNA"/>
</dbReference>